<evidence type="ECO:0000256" key="1">
    <source>
        <dbReference type="ARBA" id="ARBA00004434"/>
    </source>
</evidence>
<dbReference type="InterPro" id="IPR012677">
    <property type="entry name" value="Nucleotide-bd_a/b_plait_sf"/>
</dbReference>
<dbReference type="SUPFAM" id="SSF54928">
    <property type="entry name" value="RNA-binding domain, RBD"/>
    <property type="match status" value="1"/>
</dbReference>
<sequence>MQSSRRIFFNPTSIPGLRSRGSARRDFYNAGCTPRSGLRKGRDVGFWRGIRRESTETGEDKTGHISARPNEGILWFDSKYSTDSMTYFLADFTFLDLFPLKLNWMLRLPWHAEKSPQLLTRFNNSTLGTFEPVALVKRAIPSSLPMTVTEILPRLKDGGAFVKFSHPNGISAKEVEGLLRGYLRENPIKPWFNPFRRIRTNLVVGKPWLEDLYRFPSSRIKVEFAPTSPGKEAAELSQEALYSLFRKYGKIAEIIPQPSDSKILPKYAHLDFARLRQAIMARNCMHGLKVTEAEGGGAAGTQLRLSFQQRDKTHWIWDWLTSHPRVVIPAVAALLATATVAVFDPIRTFFIKAHIEHSFHLQDNRLYQWFKSQATDIFTFRHKRSEETSMIWEDRKQVTALMETTSTFIVVQGPRGSGKKDLLNEALKGRRNTLLIDCKPIQDARGDSATISAAASAVGYRPVFSWANSLSSLVDLAAQGTIGVKSGFSETLDAQLGKIWGNTASALKSAALGNRPKAKEDKDAALSDDDWLEAHPEHRPVVLLDNFLHKNEESSIVYDKLSEWAAGLTTANIAHVVFLTNDISYSKSLSKALPDRVFRQISLGDIKAEVAKKFVISHLDVEKSDPKTVGGRLTDLEFLARRLKTGQTPKRAIAEMIEQSANEIMKMYLLTIDKGERKWSPEQAWYLIRSLSENGSLRYNEILLSNTFSSSLSPSASSGEGALEALTAAELITISSYKGRPQTVKAGKPIYEAAFKILAEDKVLKSRLDLAILTELTKIETKSIDKYETELTMLGTLPKQPSELAPRIQFLLTKLAASQQKVEAWEKDMAVMKKLLLDEY</sequence>
<dbReference type="InterPro" id="IPR000504">
    <property type="entry name" value="RRM_dom"/>
</dbReference>
<keyword evidence="6" id="KW-0809">Transit peptide</keyword>
<keyword evidence="7" id="KW-1133">Transmembrane helix</keyword>
<evidence type="ECO:0000256" key="12">
    <source>
        <dbReference type="SAM" id="Coils"/>
    </source>
</evidence>
<keyword evidence="5 11" id="KW-0999">Mitochondrion inner membrane</keyword>
<evidence type="ECO:0000256" key="8">
    <source>
        <dbReference type="ARBA" id="ARBA00023128"/>
    </source>
</evidence>
<reference evidence="15 16" key="1">
    <citation type="journal article" date="2024" name="Commun. Biol.">
        <title>Comparative genomic analysis of thermophilic fungi reveals convergent evolutionary adaptations and gene losses.</title>
        <authorList>
            <person name="Steindorff A.S."/>
            <person name="Aguilar-Pontes M.V."/>
            <person name="Robinson A.J."/>
            <person name="Andreopoulos B."/>
            <person name="LaButti K."/>
            <person name="Kuo A."/>
            <person name="Mondo S."/>
            <person name="Riley R."/>
            <person name="Otillar R."/>
            <person name="Haridas S."/>
            <person name="Lipzen A."/>
            <person name="Grimwood J."/>
            <person name="Schmutz J."/>
            <person name="Clum A."/>
            <person name="Reid I.D."/>
            <person name="Moisan M.C."/>
            <person name="Butler G."/>
            <person name="Nguyen T.T.M."/>
            <person name="Dewar K."/>
            <person name="Conant G."/>
            <person name="Drula E."/>
            <person name="Henrissat B."/>
            <person name="Hansel C."/>
            <person name="Singer S."/>
            <person name="Hutchinson M.I."/>
            <person name="de Vries R.P."/>
            <person name="Natvig D.O."/>
            <person name="Powell A.J."/>
            <person name="Tsang A."/>
            <person name="Grigoriev I.V."/>
        </authorList>
    </citation>
    <scope>NUCLEOTIDE SEQUENCE [LARGE SCALE GENOMIC DNA]</scope>
    <source>
        <strain evidence="15 16">CBS 494.80</strain>
    </source>
</reference>
<keyword evidence="12" id="KW-0175">Coiled coil</keyword>
<keyword evidence="16" id="KW-1185">Reference proteome</keyword>
<evidence type="ECO:0000256" key="7">
    <source>
        <dbReference type="ARBA" id="ARBA00022989"/>
    </source>
</evidence>
<dbReference type="Proteomes" id="UP001595075">
    <property type="component" value="Unassembled WGS sequence"/>
</dbReference>
<name>A0ABR4D0N1_9HELO</name>
<keyword evidence="11" id="KW-0507">mRNA processing</keyword>
<feature type="domain" description="Mitochondrial escape protein 2 C-terminal" evidence="14">
    <location>
        <begin position="628"/>
        <end position="796"/>
    </location>
</feature>
<feature type="coiled-coil region" evidence="12">
    <location>
        <begin position="808"/>
        <end position="835"/>
    </location>
</feature>
<evidence type="ECO:0000259" key="13">
    <source>
        <dbReference type="Pfam" id="PF00076"/>
    </source>
</evidence>
<keyword evidence="4" id="KW-0812">Transmembrane</keyword>
<dbReference type="Pfam" id="PF00076">
    <property type="entry name" value="RRM_1"/>
    <property type="match status" value="1"/>
</dbReference>
<dbReference type="PANTHER" id="PTHR32198">
    <property type="entry name" value="MITOCHONDRIAL ESCAPE PROTEIN 2"/>
    <property type="match status" value="1"/>
</dbReference>
<dbReference type="Gene3D" id="3.30.70.330">
    <property type="match status" value="1"/>
</dbReference>
<keyword evidence="9" id="KW-0472">Membrane</keyword>
<evidence type="ECO:0000256" key="2">
    <source>
        <dbReference type="ARBA" id="ARBA00010320"/>
    </source>
</evidence>
<comment type="similarity">
    <text evidence="2 11">Belongs to the YME2 family.</text>
</comment>
<evidence type="ECO:0000313" key="16">
    <source>
        <dbReference type="Proteomes" id="UP001595075"/>
    </source>
</evidence>
<dbReference type="EMBL" id="JAZHXI010000001">
    <property type="protein sequence ID" value="KAL2075700.1"/>
    <property type="molecule type" value="Genomic_DNA"/>
</dbReference>
<comment type="caution">
    <text evidence="15">The sequence shown here is derived from an EMBL/GenBank/DDBJ whole genome shotgun (WGS) entry which is preliminary data.</text>
</comment>
<dbReference type="InterPro" id="IPR034260">
    <property type="entry name" value="Yme2_RRM"/>
</dbReference>
<protein>
    <recommendedName>
        <fullName evidence="3 11">Mitochondrial escape protein 2</fullName>
    </recommendedName>
</protein>
<evidence type="ECO:0000256" key="5">
    <source>
        <dbReference type="ARBA" id="ARBA00022792"/>
    </source>
</evidence>
<evidence type="ECO:0000256" key="4">
    <source>
        <dbReference type="ARBA" id="ARBA00022692"/>
    </source>
</evidence>
<comment type="subcellular location">
    <subcellularLocation>
        <location evidence="1 11">Mitochondrion inner membrane</location>
        <topology evidence="1 11">Single-pass membrane protein</topology>
    </subcellularLocation>
</comment>
<dbReference type="InterPro" id="IPR018850">
    <property type="entry name" value="Mt_escape_2_C"/>
</dbReference>
<evidence type="ECO:0000256" key="11">
    <source>
        <dbReference type="RuleBase" id="RU367108"/>
    </source>
</evidence>
<dbReference type="InterPro" id="IPR035979">
    <property type="entry name" value="RBD_domain_sf"/>
</dbReference>
<keyword evidence="11" id="KW-0694">RNA-binding</keyword>
<feature type="domain" description="Mitochondrial escape protein 2 C-terminal" evidence="14">
    <location>
        <begin position="399"/>
        <end position="622"/>
    </location>
</feature>
<feature type="domain" description="RRM" evidence="13">
    <location>
        <begin position="235"/>
        <end position="291"/>
    </location>
</feature>
<dbReference type="PANTHER" id="PTHR32198:SF2">
    <property type="entry name" value="MITOCHONDRIAL ESCAPE PROTEIN 2"/>
    <property type="match status" value="1"/>
</dbReference>
<evidence type="ECO:0000313" key="15">
    <source>
        <dbReference type="EMBL" id="KAL2075700.1"/>
    </source>
</evidence>
<proteinExistence type="inferred from homology"/>
<dbReference type="CDD" id="cd12433">
    <property type="entry name" value="RRM_Yme2p_like"/>
    <property type="match status" value="1"/>
</dbReference>
<gene>
    <name evidence="15" type="ORF">VTL71DRAFT_643</name>
</gene>
<dbReference type="InterPro" id="IPR039627">
    <property type="entry name" value="Yme2_C"/>
</dbReference>
<accession>A0ABR4D0N1</accession>
<evidence type="ECO:0000256" key="6">
    <source>
        <dbReference type="ARBA" id="ARBA00022946"/>
    </source>
</evidence>
<evidence type="ECO:0000256" key="3">
    <source>
        <dbReference type="ARBA" id="ARBA00020222"/>
    </source>
</evidence>
<comment type="function">
    <text evidence="10 11">Plays a role in maintaining the mitochondrial genome and in controlling the mtDNA escape. Involved in the regulation of mtDNA nucleotide structure and number. May have a dispensable role in early maturation of pre-rRNA.</text>
</comment>
<evidence type="ECO:0000256" key="10">
    <source>
        <dbReference type="ARBA" id="ARBA00025276"/>
    </source>
</evidence>
<organism evidence="15 16">
    <name type="scientific">Oculimacula yallundae</name>
    <dbReference type="NCBI Taxonomy" id="86028"/>
    <lineage>
        <taxon>Eukaryota</taxon>
        <taxon>Fungi</taxon>
        <taxon>Dikarya</taxon>
        <taxon>Ascomycota</taxon>
        <taxon>Pezizomycotina</taxon>
        <taxon>Leotiomycetes</taxon>
        <taxon>Helotiales</taxon>
        <taxon>Ploettnerulaceae</taxon>
        <taxon>Oculimacula</taxon>
    </lineage>
</organism>
<dbReference type="Pfam" id="PF10443">
    <property type="entry name" value="RNA12"/>
    <property type="match status" value="2"/>
</dbReference>
<evidence type="ECO:0000259" key="14">
    <source>
        <dbReference type="Pfam" id="PF10443"/>
    </source>
</evidence>
<evidence type="ECO:0000256" key="9">
    <source>
        <dbReference type="ARBA" id="ARBA00023136"/>
    </source>
</evidence>
<keyword evidence="8 11" id="KW-0496">Mitochondrion</keyword>